<dbReference type="GO" id="GO:0005634">
    <property type="term" value="C:nucleus"/>
    <property type="evidence" value="ECO:0007669"/>
    <property type="project" value="UniProtKB-SubCell"/>
</dbReference>
<evidence type="ECO:0000256" key="8">
    <source>
        <dbReference type="PIRNR" id="PIRNR011771"/>
    </source>
</evidence>
<evidence type="ECO:0000256" key="1">
    <source>
        <dbReference type="ARBA" id="ARBA00004123"/>
    </source>
</evidence>
<protein>
    <recommendedName>
        <fullName evidence="2 8">N-lysine methyltransferase SETD6</fullName>
        <ecNumber evidence="8">2.1.1.-</ecNumber>
    </recommendedName>
</protein>
<dbReference type="EC" id="2.1.1.-" evidence="8"/>
<keyword evidence="11" id="KW-1185">Reference proteome</keyword>
<evidence type="ECO:0000256" key="5">
    <source>
        <dbReference type="ARBA" id="ARBA00022691"/>
    </source>
</evidence>
<dbReference type="InterPro" id="IPR015353">
    <property type="entry name" value="Rubisco_LSMT_subst-bd"/>
</dbReference>
<dbReference type="InterPro" id="IPR050600">
    <property type="entry name" value="SETD3_SETD6_MTase"/>
</dbReference>
<dbReference type="GO" id="GO:0016279">
    <property type="term" value="F:protein-lysine N-methyltransferase activity"/>
    <property type="evidence" value="ECO:0007669"/>
    <property type="project" value="UniProtKB-UniRule"/>
</dbReference>
<accession>A0A9Q1ED69</accession>
<dbReference type="InterPro" id="IPR036464">
    <property type="entry name" value="Rubisco_LSMT_subst-bd_sf"/>
</dbReference>
<dbReference type="OrthoDB" id="341421at2759"/>
<evidence type="ECO:0000256" key="4">
    <source>
        <dbReference type="ARBA" id="ARBA00022679"/>
    </source>
</evidence>
<dbReference type="EMBL" id="JAINUF010000019">
    <property type="protein sequence ID" value="KAJ8336618.1"/>
    <property type="molecule type" value="Genomic_DNA"/>
</dbReference>
<reference evidence="10" key="1">
    <citation type="journal article" date="2023" name="Science">
        <title>Genome structures resolve the early diversification of teleost fishes.</title>
        <authorList>
            <person name="Parey E."/>
            <person name="Louis A."/>
            <person name="Montfort J."/>
            <person name="Bouchez O."/>
            <person name="Roques C."/>
            <person name="Iampietro C."/>
            <person name="Lluch J."/>
            <person name="Castinel A."/>
            <person name="Donnadieu C."/>
            <person name="Desvignes T."/>
            <person name="Floi Bucao C."/>
            <person name="Jouanno E."/>
            <person name="Wen M."/>
            <person name="Mejri S."/>
            <person name="Dirks R."/>
            <person name="Jansen H."/>
            <person name="Henkel C."/>
            <person name="Chen W.J."/>
            <person name="Zahm M."/>
            <person name="Cabau C."/>
            <person name="Klopp C."/>
            <person name="Thompson A.W."/>
            <person name="Robinson-Rechavi M."/>
            <person name="Braasch I."/>
            <person name="Lecointre G."/>
            <person name="Bobe J."/>
            <person name="Postlethwait J.H."/>
            <person name="Berthelot C."/>
            <person name="Roest Crollius H."/>
            <person name="Guiguen Y."/>
        </authorList>
    </citation>
    <scope>NUCLEOTIDE SEQUENCE</scope>
    <source>
        <strain evidence="10">WJC10195</strain>
    </source>
</reference>
<dbReference type="Pfam" id="PF00856">
    <property type="entry name" value="SET"/>
    <property type="match status" value="1"/>
</dbReference>
<dbReference type="Gene3D" id="3.90.1420.10">
    <property type="entry name" value="Rubisco LSMT, substrate-binding domain"/>
    <property type="match status" value="1"/>
</dbReference>
<dbReference type="PANTHER" id="PTHR13271:SF34">
    <property type="entry name" value="N-LYSINE METHYLTRANSFERASE SETD6"/>
    <property type="match status" value="1"/>
</dbReference>
<feature type="domain" description="SET" evidence="9">
    <location>
        <begin position="32"/>
        <end position="265"/>
    </location>
</feature>
<comment type="function">
    <text evidence="7 8">Protein-lysine N-methyltransferase.</text>
</comment>
<evidence type="ECO:0000256" key="3">
    <source>
        <dbReference type="ARBA" id="ARBA00022603"/>
    </source>
</evidence>
<comment type="caution">
    <text evidence="10">The sequence shown here is derived from an EMBL/GenBank/DDBJ whole genome shotgun (WGS) entry which is preliminary data.</text>
</comment>
<dbReference type="AlphaFoldDB" id="A0A9Q1ED69"/>
<name>A0A9Q1ED69_SYNKA</name>
<dbReference type="FunFam" id="3.90.1410.10:FF:000013">
    <property type="entry name" value="N-lysine methyltransferase SETD6"/>
    <property type="match status" value="1"/>
</dbReference>
<dbReference type="PIRSF" id="PIRSF011771">
    <property type="entry name" value="RMS1_SET"/>
    <property type="match status" value="1"/>
</dbReference>
<comment type="similarity">
    <text evidence="8">Belongs to the class V-like SAM-binding methyltransferase superfamily. Histone-lysine methyltransferase family. SETD6 subfamily.</text>
</comment>
<keyword evidence="5 8" id="KW-0949">S-adenosyl-L-methionine</keyword>
<gene>
    <name evidence="10" type="ORF">SKAU_G00378380</name>
</gene>
<evidence type="ECO:0000259" key="9">
    <source>
        <dbReference type="PROSITE" id="PS50280"/>
    </source>
</evidence>
<keyword evidence="6 8" id="KW-0539">Nucleus</keyword>
<dbReference type="CDD" id="cd19178">
    <property type="entry name" value="SET_SETD6"/>
    <property type="match status" value="1"/>
</dbReference>
<keyword evidence="4 8" id="KW-0808">Transferase</keyword>
<evidence type="ECO:0000313" key="10">
    <source>
        <dbReference type="EMBL" id="KAJ8336618.1"/>
    </source>
</evidence>
<dbReference type="InterPro" id="IPR001214">
    <property type="entry name" value="SET_dom"/>
</dbReference>
<evidence type="ECO:0000313" key="11">
    <source>
        <dbReference type="Proteomes" id="UP001152622"/>
    </source>
</evidence>
<evidence type="ECO:0000256" key="7">
    <source>
        <dbReference type="ARBA" id="ARBA00057503"/>
    </source>
</evidence>
<dbReference type="Gene3D" id="3.90.1410.10">
    <property type="entry name" value="set domain protein methyltransferase, domain 1"/>
    <property type="match status" value="1"/>
</dbReference>
<organism evidence="10 11">
    <name type="scientific">Synaphobranchus kaupii</name>
    <name type="common">Kaup's arrowtooth eel</name>
    <dbReference type="NCBI Taxonomy" id="118154"/>
    <lineage>
        <taxon>Eukaryota</taxon>
        <taxon>Metazoa</taxon>
        <taxon>Chordata</taxon>
        <taxon>Craniata</taxon>
        <taxon>Vertebrata</taxon>
        <taxon>Euteleostomi</taxon>
        <taxon>Actinopterygii</taxon>
        <taxon>Neopterygii</taxon>
        <taxon>Teleostei</taxon>
        <taxon>Anguilliformes</taxon>
        <taxon>Synaphobranchidae</taxon>
        <taxon>Synaphobranchus</taxon>
    </lineage>
</organism>
<dbReference type="InterPro" id="IPR046341">
    <property type="entry name" value="SET_dom_sf"/>
</dbReference>
<keyword evidence="3 8" id="KW-0489">Methyltransferase</keyword>
<dbReference type="SUPFAM" id="SSF81822">
    <property type="entry name" value="RuBisCo LSMT C-terminal, substrate-binding domain"/>
    <property type="match status" value="1"/>
</dbReference>
<dbReference type="Pfam" id="PF09273">
    <property type="entry name" value="Rubis-subs-bind"/>
    <property type="match status" value="1"/>
</dbReference>
<evidence type="ECO:0000256" key="2">
    <source>
        <dbReference type="ARBA" id="ARBA00016973"/>
    </source>
</evidence>
<dbReference type="InterPro" id="IPR011383">
    <property type="entry name" value="N-lys_methylase_SETD6"/>
</dbReference>
<comment type="subcellular location">
    <subcellularLocation>
        <location evidence="1 8">Nucleus</location>
    </subcellularLocation>
</comment>
<proteinExistence type="inferred from homology"/>
<dbReference type="FunFam" id="3.90.1420.10:FF:000002">
    <property type="entry name" value="N-lysine methyltransferase SETD6"/>
    <property type="match status" value="1"/>
</dbReference>
<dbReference type="GO" id="GO:0032259">
    <property type="term" value="P:methylation"/>
    <property type="evidence" value="ECO:0007669"/>
    <property type="project" value="UniProtKB-KW"/>
</dbReference>
<dbReference type="Proteomes" id="UP001152622">
    <property type="component" value="Chromosome 19"/>
</dbReference>
<dbReference type="PANTHER" id="PTHR13271">
    <property type="entry name" value="UNCHARACTERIZED PUTATIVE METHYLTRANSFERASE"/>
    <property type="match status" value="1"/>
</dbReference>
<dbReference type="InterPro" id="IPR044430">
    <property type="entry name" value="SETD6_SET"/>
</dbReference>
<dbReference type="SUPFAM" id="SSF82199">
    <property type="entry name" value="SET domain"/>
    <property type="match status" value="1"/>
</dbReference>
<evidence type="ECO:0000256" key="6">
    <source>
        <dbReference type="ARBA" id="ARBA00023242"/>
    </source>
</evidence>
<dbReference type="PROSITE" id="PS50280">
    <property type="entry name" value="SET"/>
    <property type="match status" value="1"/>
</dbReference>
<sequence>MASEAKRPKVDGDSTSDGLSEDPLQNFLRWCKKVGLTLSNKAYLSKEGTVAAYGMLASGDIEEGEVIFSIPRTALLFQSTTKVKAVLEEGKASLESASGWVSLLMTLMWEYTSPESYWGPYLSLWPDLKVLDHPMFWSEEERVRLLQGTGIPEAVDTDLDNIHKEYSDIVLPFIRLHPDLWDPEKHTLELYKRLVAFVMAYSFQEPLLEEDEDEKEPNFPMMVPLADMLNHVSNHSAHLEFTPDLLKMVSVRRIKTGEEVFNTYGEMANWQLLHMYGFAEPYPSNSNDTADIPMSNVYKAAVQATQSKAEHRLLVEKWNLLCQMEMVGETGAFIFGQAGVLTVTELYNTLKVVCMPAEEFEEWKENEGWEEVEEEDDDEEEKMTRALSNEAMPQLAPGWKQLLHGSARFTLDSYRGGLRADKDLLENREAYAQLSGRERHALQVRYGQKVVLNKLLELTQP</sequence>